<evidence type="ECO:0000313" key="2">
    <source>
        <dbReference type="Proteomes" id="UP000887566"/>
    </source>
</evidence>
<keyword evidence="2" id="KW-1185">Reference proteome</keyword>
<evidence type="ECO:0000313" key="3">
    <source>
        <dbReference type="WBParaSite" id="PSAMB.scaffold480size49811.g6142.t1"/>
    </source>
</evidence>
<evidence type="ECO:0000256" key="1">
    <source>
        <dbReference type="SAM" id="MobiDB-lite"/>
    </source>
</evidence>
<feature type="compositionally biased region" description="Basic residues" evidence="1">
    <location>
        <begin position="557"/>
        <end position="566"/>
    </location>
</feature>
<feature type="compositionally biased region" description="Low complexity" evidence="1">
    <location>
        <begin position="435"/>
        <end position="444"/>
    </location>
</feature>
<feature type="compositionally biased region" description="Basic and acidic residues" evidence="1">
    <location>
        <begin position="374"/>
        <end position="390"/>
    </location>
</feature>
<feature type="compositionally biased region" description="Acidic residues" evidence="1">
    <location>
        <begin position="447"/>
        <end position="457"/>
    </location>
</feature>
<feature type="compositionally biased region" description="Low complexity" evidence="1">
    <location>
        <begin position="540"/>
        <end position="551"/>
    </location>
</feature>
<organism evidence="2 3">
    <name type="scientific">Plectus sambesii</name>
    <dbReference type="NCBI Taxonomy" id="2011161"/>
    <lineage>
        <taxon>Eukaryota</taxon>
        <taxon>Metazoa</taxon>
        <taxon>Ecdysozoa</taxon>
        <taxon>Nematoda</taxon>
        <taxon>Chromadorea</taxon>
        <taxon>Plectida</taxon>
        <taxon>Plectina</taxon>
        <taxon>Plectoidea</taxon>
        <taxon>Plectidae</taxon>
        <taxon>Plectus</taxon>
    </lineage>
</organism>
<dbReference type="WBParaSite" id="PSAMB.scaffold480size49811.g6142.t1">
    <property type="protein sequence ID" value="PSAMB.scaffold480size49811.g6142.t1"/>
    <property type="gene ID" value="PSAMB.scaffold480size49811.g6142"/>
</dbReference>
<reference evidence="3" key="1">
    <citation type="submission" date="2022-11" db="UniProtKB">
        <authorList>
            <consortium name="WormBaseParasite"/>
        </authorList>
    </citation>
    <scope>IDENTIFICATION</scope>
</reference>
<protein>
    <submittedName>
        <fullName evidence="3">Uncharacterized protein</fullName>
    </submittedName>
</protein>
<accession>A0A914WPT4</accession>
<name>A0A914WPT4_9BILA</name>
<feature type="compositionally biased region" description="Basic and acidic residues" evidence="1">
    <location>
        <begin position="408"/>
        <end position="420"/>
    </location>
</feature>
<dbReference type="AlphaFoldDB" id="A0A914WPT4"/>
<sequence length="566" mass="61804">MDFLPDVLRREWMTAIAREGSGAIEKAALNVCRAIGEELRTIQKDTAERKARLEVFIKCIQTVLFAYGERTFVAGDGDETMTRDRSWDFYAAVLSVYLDILALLAKSFDKAALDISADHFASQVNFYLKDSVLHMMDVFLQSEQASVLAEQHDLIAPSVKLIANNLPLEPSLWEYARAIVLVHSLKLTSTKSPELHRTLKRVKTPEDAQHFFASTIGALEQTNNNEGDLTQQILSADISADDCERIIEALTNATEASEYSSARLSALDSADESLIDDDDLIIDRGPVEAMDEDVVHVNPVVSVEDDDVALEADVTVSSGSGRGSQLRHSTTPRQPKRKFNSMSSGEQEAESNSRRKSAQATLSSSPIGCVDVMESDRTPRLPHSTEETKSPTRRSRRISHLSGSDTGESEKATNSIERRGPAKAFGNSAKRNEYADGASESSGAGHEDEEEDDEEGEGEKRSGGRVRTAPSSIYRQANARPADKANRMRVSAPNAKTTGTGEPTPPLKMRLRSKTNAPVDLSRTPVASSTTLKKAKTAKATKAATSVAPTKTESRVNKRTAKTPKH</sequence>
<dbReference type="Proteomes" id="UP000887566">
    <property type="component" value="Unplaced"/>
</dbReference>
<proteinExistence type="predicted"/>
<feature type="region of interest" description="Disordered" evidence="1">
    <location>
        <begin position="315"/>
        <end position="566"/>
    </location>
</feature>